<dbReference type="Gene3D" id="1.10.10.10">
    <property type="entry name" value="Winged helix-like DNA-binding domain superfamily/Winged helix DNA-binding domain"/>
    <property type="match status" value="1"/>
</dbReference>
<dbReference type="Proteomes" id="UP000474159">
    <property type="component" value="Unassembled WGS sequence"/>
</dbReference>
<comment type="caution">
    <text evidence="1">The sequence shown here is derived from an EMBL/GenBank/DDBJ whole genome shotgun (WGS) entry which is preliminary data.</text>
</comment>
<accession>A0A6L3TBY7</accession>
<reference evidence="1 2" key="1">
    <citation type="submission" date="2019-09" db="EMBL/GenBank/DDBJ databases">
        <title>YIM 48816 draft genome.</title>
        <authorList>
            <person name="Jiang L."/>
        </authorList>
    </citation>
    <scope>NUCLEOTIDE SEQUENCE [LARGE SCALE GENOMIC DNA]</scope>
    <source>
        <strain evidence="1 2">YIM 48816</strain>
    </source>
</reference>
<dbReference type="EMBL" id="VZZK01000001">
    <property type="protein sequence ID" value="KAB1081563.1"/>
    <property type="molecule type" value="Genomic_DNA"/>
</dbReference>
<dbReference type="InterPro" id="IPR021660">
    <property type="entry name" value="DUF3253"/>
</dbReference>
<proteinExistence type="predicted"/>
<gene>
    <name evidence="1" type="ORF">F6X53_00165</name>
</gene>
<organism evidence="1 2">
    <name type="scientific">Methylobacterium soli</name>
    <dbReference type="NCBI Taxonomy" id="553447"/>
    <lineage>
        <taxon>Bacteria</taxon>
        <taxon>Pseudomonadati</taxon>
        <taxon>Pseudomonadota</taxon>
        <taxon>Alphaproteobacteria</taxon>
        <taxon>Hyphomicrobiales</taxon>
        <taxon>Methylobacteriaceae</taxon>
        <taxon>Methylobacterium</taxon>
    </lineage>
</organism>
<dbReference type="AlphaFoldDB" id="A0A6L3TBY7"/>
<dbReference type="InterPro" id="IPR036390">
    <property type="entry name" value="WH_DNA-bd_sf"/>
</dbReference>
<protein>
    <submittedName>
        <fullName evidence="1">DUF3253 domain-containing protein</fullName>
    </submittedName>
</protein>
<dbReference type="RefSeq" id="WP_150995998.1">
    <property type="nucleotide sequence ID" value="NZ_BPQY01000284.1"/>
</dbReference>
<dbReference type="SUPFAM" id="SSF46785">
    <property type="entry name" value="Winged helix' DNA-binding domain"/>
    <property type="match status" value="1"/>
</dbReference>
<sequence length="110" mass="11896">MIQPPNAPEPRRPSEDEIAETLLRLVAERGADKTVCPSEVARALGGPHPDGWGPLMQPVRRVAVRLTKAGRVAILRKGRVVPDPDDFRGIYRLGQPRDAAVQGAGSRASE</sequence>
<name>A0A6L3TBY7_9HYPH</name>
<dbReference type="OrthoDB" id="7631458at2"/>
<dbReference type="Pfam" id="PF11625">
    <property type="entry name" value="DUF3253"/>
    <property type="match status" value="1"/>
</dbReference>
<evidence type="ECO:0000313" key="2">
    <source>
        <dbReference type="Proteomes" id="UP000474159"/>
    </source>
</evidence>
<evidence type="ECO:0000313" key="1">
    <source>
        <dbReference type="EMBL" id="KAB1081563.1"/>
    </source>
</evidence>
<dbReference type="InterPro" id="IPR036388">
    <property type="entry name" value="WH-like_DNA-bd_sf"/>
</dbReference>
<keyword evidence="2" id="KW-1185">Reference proteome</keyword>